<dbReference type="RefSeq" id="WP_096918773.1">
    <property type="nucleotide sequence ID" value="NZ_CP029487.1"/>
</dbReference>
<name>A0A4V1GM63_EUBML</name>
<gene>
    <name evidence="1" type="ORF">CPZ25_012925</name>
</gene>
<protein>
    <recommendedName>
        <fullName evidence="3">Restriction system protein Mrr-like N-terminal domain-containing protein</fullName>
    </recommendedName>
</protein>
<evidence type="ECO:0000313" key="2">
    <source>
        <dbReference type="Proteomes" id="UP000218387"/>
    </source>
</evidence>
<dbReference type="EMBL" id="CP029487">
    <property type="protein sequence ID" value="QCT72186.1"/>
    <property type="molecule type" value="Genomic_DNA"/>
</dbReference>
<reference evidence="1 2" key="1">
    <citation type="submission" date="2018-05" db="EMBL/GenBank/DDBJ databases">
        <title>Genome comparison of Eubacterium sp.</title>
        <authorList>
            <person name="Feng Y."/>
            <person name="Sanchez-Andrea I."/>
            <person name="Stams A.J.M."/>
            <person name="De Vos W.M."/>
        </authorList>
    </citation>
    <scope>NUCLEOTIDE SEQUENCE [LARGE SCALE GENOMIC DNA]</scope>
    <source>
        <strain evidence="1 2">YI</strain>
    </source>
</reference>
<proteinExistence type="predicted"/>
<organism evidence="1 2">
    <name type="scientific">Eubacterium maltosivorans</name>
    <dbReference type="NCBI Taxonomy" id="2041044"/>
    <lineage>
        <taxon>Bacteria</taxon>
        <taxon>Bacillati</taxon>
        <taxon>Bacillota</taxon>
        <taxon>Clostridia</taxon>
        <taxon>Eubacteriales</taxon>
        <taxon>Eubacteriaceae</taxon>
        <taxon>Eubacterium</taxon>
    </lineage>
</organism>
<accession>A0A4V1GM63</accession>
<dbReference type="AlphaFoldDB" id="A0A4V1GM63"/>
<evidence type="ECO:0000313" key="1">
    <source>
        <dbReference type="EMBL" id="QCT72186.1"/>
    </source>
</evidence>
<evidence type="ECO:0008006" key="3">
    <source>
        <dbReference type="Google" id="ProtNLM"/>
    </source>
</evidence>
<sequence length="82" mass="9752">MNRNDLPNILYDTLDQLGGKADIVSVCKYIWEHYQTQLEHSENLFYTWQYDIRWAATELRKLGKMESAKVSSRGIWKINNRS</sequence>
<dbReference type="Proteomes" id="UP000218387">
    <property type="component" value="Chromosome"/>
</dbReference>
<keyword evidence="2" id="KW-1185">Reference proteome</keyword>
<dbReference type="KEGG" id="emt:CPZ25_012925"/>